<dbReference type="OrthoDB" id="10366839at2759"/>
<dbReference type="EMBL" id="UYYB01108476">
    <property type="protein sequence ID" value="VDM80398.1"/>
    <property type="molecule type" value="Genomic_DNA"/>
</dbReference>
<evidence type="ECO:0000313" key="1">
    <source>
        <dbReference type="EMBL" id="VDM80398.1"/>
    </source>
</evidence>
<reference evidence="1 2" key="1">
    <citation type="submission" date="2018-11" db="EMBL/GenBank/DDBJ databases">
        <authorList>
            <consortium name="Pathogen Informatics"/>
        </authorList>
    </citation>
    <scope>NUCLEOTIDE SEQUENCE [LARGE SCALE GENOMIC DNA]</scope>
</reference>
<sequence>MESLTSVAGFRIEIRSTLNSSWIPVDNVGSHVRATTIKGLAPGIR</sequence>
<dbReference type="Proteomes" id="UP000270094">
    <property type="component" value="Unassembled WGS sequence"/>
</dbReference>
<evidence type="ECO:0000313" key="2">
    <source>
        <dbReference type="Proteomes" id="UP000270094"/>
    </source>
</evidence>
<keyword evidence="2" id="KW-1185">Reference proteome</keyword>
<protein>
    <submittedName>
        <fullName evidence="1">Uncharacterized protein</fullName>
    </submittedName>
</protein>
<accession>A0A3P7LMG8</accession>
<proteinExistence type="predicted"/>
<dbReference type="AlphaFoldDB" id="A0A3P7LMG8"/>
<gene>
    <name evidence="1" type="ORF">SVUK_LOCUS15396</name>
</gene>
<organism evidence="1 2">
    <name type="scientific">Strongylus vulgaris</name>
    <name type="common">Blood worm</name>
    <dbReference type="NCBI Taxonomy" id="40348"/>
    <lineage>
        <taxon>Eukaryota</taxon>
        <taxon>Metazoa</taxon>
        <taxon>Ecdysozoa</taxon>
        <taxon>Nematoda</taxon>
        <taxon>Chromadorea</taxon>
        <taxon>Rhabditida</taxon>
        <taxon>Rhabditina</taxon>
        <taxon>Rhabditomorpha</taxon>
        <taxon>Strongyloidea</taxon>
        <taxon>Strongylidae</taxon>
        <taxon>Strongylus</taxon>
    </lineage>
</organism>
<name>A0A3P7LMG8_STRVU</name>